<dbReference type="RefSeq" id="WP_240720537.1">
    <property type="nucleotide sequence ID" value="NZ_JAKVTW010000033.1"/>
</dbReference>
<proteinExistence type="predicted"/>
<organism evidence="1 2">
    <name type="scientific">Vreelandella neptunia</name>
    <dbReference type="NCBI Taxonomy" id="115551"/>
    <lineage>
        <taxon>Bacteria</taxon>
        <taxon>Pseudomonadati</taxon>
        <taxon>Pseudomonadota</taxon>
        <taxon>Gammaproteobacteria</taxon>
        <taxon>Oceanospirillales</taxon>
        <taxon>Halomonadaceae</taxon>
        <taxon>Vreelandella</taxon>
    </lineage>
</organism>
<accession>A0ABS9SD78</accession>
<keyword evidence="2" id="KW-1185">Reference proteome</keyword>
<comment type="caution">
    <text evidence="1">The sequence shown here is derived from an EMBL/GenBank/DDBJ whole genome shotgun (WGS) entry which is preliminary data.</text>
</comment>
<dbReference type="Proteomes" id="UP001320609">
    <property type="component" value="Unassembled WGS sequence"/>
</dbReference>
<dbReference type="EMBL" id="JAKVTW010000033">
    <property type="protein sequence ID" value="MCH4814049.1"/>
    <property type="molecule type" value="Genomic_DNA"/>
</dbReference>
<gene>
    <name evidence="1" type="ORF">MLE19_22285</name>
</gene>
<evidence type="ECO:0000313" key="2">
    <source>
        <dbReference type="Proteomes" id="UP001320609"/>
    </source>
</evidence>
<protein>
    <submittedName>
        <fullName evidence="1">Transporter</fullName>
    </submittedName>
</protein>
<sequence>MASSILVSQQVMAIAETVHPRDYIPAPSGVNLAITYLDHRSADKVKADGNTVGNNADFEANALIQRFIHYTEIFGMSADPQVILPIVDIDVAGQDSQGMGDIFFGSTFWPLADDENKQWFGITPFIYMPTGDYDSNKAINVGANRWSYVLQAGYTKGLTEK</sequence>
<evidence type="ECO:0000313" key="1">
    <source>
        <dbReference type="EMBL" id="MCH4814049.1"/>
    </source>
</evidence>
<reference evidence="1 2" key="1">
    <citation type="submission" date="2022-03" db="EMBL/GenBank/DDBJ databases">
        <title>Genomic signatures underlying metal tolerance in selected Arctic bacterial isolates.</title>
        <authorList>
            <person name="Thomas F.A."/>
            <person name="Venkatachalam S."/>
            <person name="Krishnan K.P."/>
        </authorList>
    </citation>
    <scope>NUCLEOTIDE SEQUENCE [LARGE SCALE GENOMIC DNA]</scope>
    <source>
        <strain evidence="1 2">HM116</strain>
    </source>
</reference>
<feature type="non-terminal residue" evidence="1">
    <location>
        <position position="161"/>
    </location>
</feature>
<name>A0ABS9SD78_9GAMM</name>
<dbReference type="InterPro" id="IPR025737">
    <property type="entry name" value="FApF"/>
</dbReference>
<dbReference type="Pfam" id="PF13557">
    <property type="entry name" value="Phenol_MetA_deg"/>
    <property type="match status" value="1"/>
</dbReference>